<dbReference type="Proteomes" id="UP001295684">
    <property type="component" value="Unassembled WGS sequence"/>
</dbReference>
<dbReference type="SUPFAM" id="SSF53254">
    <property type="entry name" value="Phosphoglycerate mutase-like"/>
    <property type="match status" value="1"/>
</dbReference>
<reference evidence="1" key="1">
    <citation type="submission" date="2023-07" db="EMBL/GenBank/DDBJ databases">
        <authorList>
            <consortium name="AG Swart"/>
            <person name="Singh M."/>
            <person name="Singh A."/>
            <person name="Seah K."/>
            <person name="Emmerich C."/>
        </authorList>
    </citation>
    <scope>NUCLEOTIDE SEQUENCE</scope>
    <source>
        <strain evidence="1">DP1</strain>
    </source>
</reference>
<dbReference type="InterPro" id="IPR029033">
    <property type="entry name" value="His_PPase_superfam"/>
</dbReference>
<dbReference type="CDD" id="cd07067">
    <property type="entry name" value="HP_PGM_like"/>
    <property type="match status" value="1"/>
</dbReference>
<dbReference type="SMART" id="SM00855">
    <property type="entry name" value="PGAM"/>
    <property type="match status" value="1"/>
</dbReference>
<organism evidence="1 2">
    <name type="scientific">Euplotes crassus</name>
    <dbReference type="NCBI Taxonomy" id="5936"/>
    <lineage>
        <taxon>Eukaryota</taxon>
        <taxon>Sar</taxon>
        <taxon>Alveolata</taxon>
        <taxon>Ciliophora</taxon>
        <taxon>Intramacronucleata</taxon>
        <taxon>Spirotrichea</taxon>
        <taxon>Hypotrichia</taxon>
        <taxon>Euplotida</taxon>
        <taxon>Euplotidae</taxon>
        <taxon>Moneuplotes</taxon>
    </lineage>
</organism>
<keyword evidence="2" id="KW-1185">Reference proteome</keyword>
<dbReference type="InterPro" id="IPR013078">
    <property type="entry name" value="His_Pase_superF_clade-1"/>
</dbReference>
<comment type="caution">
    <text evidence="1">The sequence shown here is derived from an EMBL/GenBank/DDBJ whole genome shotgun (WGS) entry which is preliminary data.</text>
</comment>
<gene>
    <name evidence="1" type="ORF">ECRASSUSDP1_LOCUS17102</name>
</gene>
<dbReference type="AlphaFoldDB" id="A0AAD1XN58"/>
<dbReference type="GO" id="GO:0016791">
    <property type="term" value="F:phosphatase activity"/>
    <property type="evidence" value="ECO:0007669"/>
    <property type="project" value="TreeGrafter"/>
</dbReference>
<dbReference type="PANTHER" id="PTHR48100">
    <property type="entry name" value="BROAD-SPECIFICITY PHOSPHATASE YOR283W-RELATED"/>
    <property type="match status" value="1"/>
</dbReference>
<dbReference type="InterPro" id="IPR050275">
    <property type="entry name" value="PGM_Phosphatase"/>
</dbReference>
<sequence>MISKVVTPLLKPAGRNYSRVVSINGKDYKVPIDFQEPEYDMDHLQNSSKVILLRHANTVFNLEHDLFLASNGYVRDVLDIQYEEKHRDTPLSEFGVEQAKYASRFARGLDIDLVLISPLRRTLQTAYYLLRTHPNKENMNYVVHPDIREHLVGVSEMTENWENKFIDEYQYYFPNLDSSLMRDEYGQCNELFYCKDMQPELRVKFRGKTRDEIEQLIRESAEQRFPRTSELLECTYDRVKRVKKYIKKHIRNRDERDQHKKVLVITHSLLLKVWTGSWAGMTRPYKGLPNDSLLFSNCEFHPDTKSKYE</sequence>
<dbReference type="GO" id="GO:0005737">
    <property type="term" value="C:cytoplasm"/>
    <property type="evidence" value="ECO:0007669"/>
    <property type="project" value="TreeGrafter"/>
</dbReference>
<dbReference type="PANTHER" id="PTHR48100:SF1">
    <property type="entry name" value="HISTIDINE PHOSPHATASE FAMILY PROTEIN-RELATED"/>
    <property type="match status" value="1"/>
</dbReference>
<name>A0AAD1XN58_EUPCR</name>
<dbReference type="EMBL" id="CAMPGE010017237">
    <property type="protein sequence ID" value="CAI2375738.1"/>
    <property type="molecule type" value="Genomic_DNA"/>
</dbReference>
<proteinExistence type="predicted"/>
<evidence type="ECO:0000313" key="1">
    <source>
        <dbReference type="EMBL" id="CAI2375738.1"/>
    </source>
</evidence>
<accession>A0AAD1XN58</accession>
<dbReference type="Gene3D" id="3.40.50.1240">
    <property type="entry name" value="Phosphoglycerate mutase-like"/>
    <property type="match status" value="1"/>
</dbReference>
<dbReference type="Pfam" id="PF00300">
    <property type="entry name" value="His_Phos_1"/>
    <property type="match status" value="1"/>
</dbReference>
<evidence type="ECO:0000313" key="2">
    <source>
        <dbReference type="Proteomes" id="UP001295684"/>
    </source>
</evidence>
<protein>
    <submittedName>
        <fullName evidence="1">Uncharacterized protein</fullName>
    </submittedName>
</protein>